<dbReference type="InterPro" id="IPR012334">
    <property type="entry name" value="Pectin_lyas_fold"/>
</dbReference>
<dbReference type="InterPro" id="IPR000070">
    <property type="entry name" value="Pectinesterase_cat"/>
</dbReference>
<evidence type="ECO:0000256" key="3">
    <source>
        <dbReference type="ARBA" id="ARBA00007786"/>
    </source>
</evidence>
<dbReference type="Pfam" id="PF01095">
    <property type="entry name" value="Pectinesterase"/>
    <property type="match status" value="1"/>
</dbReference>
<dbReference type="GO" id="GO:0030599">
    <property type="term" value="F:pectinesterase activity"/>
    <property type="evidence" value="ECO:0007669"/>
    <property type="project" value="UniProtKB-EC"/>
</dbReference>
<evidence type="ECO:0000256" key="6">
    <source>
        <dbReference type="ARBA" id="ARBA00023316"/>
    </source>
</evidence>
<evidence type="ECO:0000256" key="7">
    <source>
        <dbReference type="ARBA" id="ARBA00047928"/>
    </source>
</evidence>
<evidence type="ECO:0000256" key="9">
    <source>
        <dbReference type="SAM" id="SignalP"/>
    </source>
</evidence>
<keyword evidence="13" id="KW-1185">Reference proteome</keyword>
<dbReference type="OrthoDB" id="1728417at2759"/>
<evidence type="ECO:0000259" key="11">
    <source>
        <dbReference type="Pfam" id="PF04043"/>
    </source>
</evidence>
<dbReference type="Pfam" id="PF04043">
    <property type="entry name" value="PMEI"/>
    <property type="match status" value="1"/>
</dbReference>
<evidence type="ECO:0000313" key="13">
    <source>
        <dbReference type="Proteomes" id="UP000585474"/>
    </source>
</evidence>
<dbReference type="SUPFAM" id="SSF101148">
    <property type="entry name" value="Plant invertase/pectin methylesterase inhibitor"/>
    <property type="match status" value="1"/>
</dbReference>
<dbReference type="GO" id="GO:0042545">
    <property type="term" value="P:cell wall modification"/>
    <property type="evidence" value="ECO:0007669"/>
    <property type="project" value="InterPro"/>
</dbReference>
<dbReference type="InterPro" id="IPR035513">
    <property type="entry name" value="Invertase/methylesterase_inhib"/>
</dbReference>
<keyword evidence="4" id="KW-0378">Hydrolase</keyword>
<feature type="chain" id="PRO_5029471366" description="Pectinesterase" evidence="9">
    <location>
        <begin position="24"/>
        <end position="271"/>
    </location>
</feature>
<dbReference type="Proteomes" id="UP000585474">
    <property type="component" value="Unassembled WGS sequence"/>
</dbReference>
<comment type="pathway">
    <text evidence="1">Glycan metabolism; pectin degradation; 2-dehydro-3-deoxy-D-gluconate from pectin: step 1/5.</text>
</comment>
<feature type="domain" description="Pectinesterase catalytic" evidence="10">
    <location>
        <begin position="175"/>
        <end position="261"/>
    </location>
</feature>
<gene>
    <name evidence="12" type="ORF">Acr_08g0010340</name>
</gene>
<dbReference type="UniPathway" id="UPA00545">
    <property type="reaction ID" value="UER00823"/>
</dbReference>
<comment type="caution">
    <text evidence="12">The sequence shown here is derived from an EMBL/GenBank/DDBJ whole genome shotgun (WGS) entry which is preliminary data.</text>
</comment>
<dbReference type="SUPFAM" id="SSF51126">
    <property type="entry name" value="Pectin lyase-like"/>
    <property type="match status" value="1"/>
</dbReference>
<comment type="similarity">
    <text evidence="3">In the C-terminal section; belongs to the pectinesterase family.</text>
</comment>
<dbReference type="InterPro" id="IPR011050">
    <property type="entry name" value="Pectin_lyase_fold/virulence"/>
</dbReference>
<feature type="signal peptide" evidence="9">
    <location>
        <begin position="1"/>
        <end position="23"/>
    </location>
</feature>
<name>A0A7J0F1R4_9ERIC</name>
<keyword evidence="9" id="KW-0732">Signal</keyword>
<dbReference type="InterPro" id="IPR006501">
    <property type="entry name" value="Pectinesterase_inhib_dom"/>
</dbReference>
<dbReference type="CDD" id="cd15799">
    <property type="entry name" value="PMEI-like_4"/>
    <property type="match status" value="1"/>
</dbReference>
<evidence type="ECO:0000256" key="5">
    <source>
        <dbReference type="ARBA" id="ARBA00023085"/>
    </source>
</evidence>
<evidence type="ECO:0000313" key="12">
    <source>
        <dbReference type="EMBL" id="GFY92638.1"/>
    </source>
</evidence>
<protein>
    <recommendedName>
        <fullName evidence="14">Pectinesterase</fullName>
    </recommendedName>
</protein>
<feature type="region of interest" description="Disordered" evidence="8">
    <location>
        <begin position="145"/>
        <end position="167"/>
    </location>
</feature>
<evidence type="ECO:0008006" key="14">
    <source>
        <dbReference type="Google" id="ProtNLM"/>
    </source>
</evidence>
<comment type="similarity">
    <text evidence="2">In the N-terminal section; belongs to the PMEI family.</text>
</comment>
<organism evidence="12 13">
    <name type="scientific">Actinidia rufa</name>
    <dbReference type="NCBI Taxonomy" id="165716"/>
    <lineage>
        <taxon>Eukaryota</taxon>
        <taxon>Viridiplantae</taxon>
        <taxon>Streptophyta</taxon>
        <taxon>Embryophyta</taxon>
        <taxon>Tracheophyta</taxon>
        <taxon>Spermatophyta</taxon>
        <taxon>Magnoliopsida</taxon>
        <taxon>eudicotyledons</taxon>
        <taxon>Gunneridae</taxon>
        <taxon>Pentapetalae</taxon>
        <taxon>asterids</taxon>
        <taxon>Ericales</taxon>
        <taxon>Actinidiaceae</taxon>
        <taxon>Actinidia</taxon>
    </lineage>
</organism>
<evidence type="ECO:0000256" key="1">
    <source>
        <dbReference type="ARBA" id="ARBA00005184"/>
    </source>
</evidence>
<reference evidence="12 13" key="1">
    <citation type="submission" date="2019-07" db="EMBL/GenBank/DDBJ databases">
        <title>De Novo Assembly of kiwifruit Actinidia rufa.</title>
        <authorList>
            <person name="Sugita-Konishi S."/>
            <person name="Sato K."/>
            <person name="Mori E."/>
            <person name="Abe Y."/>
            <person name="Kisaki G."/>
            <person name="Hamano K."/>
            <person name="Suezawa K."/>
            <person name="Otani M."/>
            <person name="Fukuda T."/>
            <person name="Manabe T."/>
            <person name="Gomi K."/>
            <person name="Tabuchi M."/>
            <person name="Akimitsu K."/>
            <person name="Kataoka I."/>
        </authorList>
    </citation>
    <scope>NUCLEOTIDE SEQUENCE [LARGE SCALE GENOMIC DNA]</scope>
    <source>
        <strain evidence="13">cv. Fuchu</strain>
    </source>
</reference>
<evidence type="ECO:0000259" key="10">
    <source>
        <dbReference type="Pfam" id="PF01095"/>
    </source>
</evidence>
<dbReference type="GO" id="GO:0045490">
    <property type="term" value="P:pectin catabolic process"/>
    <property type="evidence" value="ECO:0007669"/>
    <property type="project" value="UniProtKB-UniPathway"/>
</dbReference>
<keyword evidence="5" id="KW-0063">Aspartyl esterase</keyword>
<keyword evidence="6" id="KW-0961">Cell wall biogenesis/degradation</keyword>
<dbReference type="EMBL" id="BJWL01000008">
    <property type="protein sequence ID" value="GFY92638.1"/>
    <property type="molecule type" value="Genomic_DNA"/>
</dbReference>
<dbReference type="PANTHER" id="PTHR31707">
    <property type="entry name" value="PECTINESTERASE"/>
    <property type="match status" value="1"/>
</dbReference>
<proteinExistence type="inferred from homology"/>
<evidence type="ECO:0000256" key="2">
    <source>
        <dbReference type="ARBA" id="ARBA00006027"/>
    </source>
</evidence>
<feature type="domain" description="Pectinesterase inhibitor" evidence="11">
    <location>
        <begin position="64"/>
        <end position="119"/>
    </location>
</feature>
<dbReference type="Gene3D" id="2.160.20.10">
    <property type="entry name" value="Single-stranded right-handed beta-helix, Pectin lyase-like"/>
    <property type="match status" value="1"/>
</dbReference>
<accession>A0A7J0F1R4</accession>
<evidence type="ECO:0000256" key="8">
    <source>
        <dbReference type="SAM" id="MobiDB-lite"/>
    </source>
</evidence>
<dbReference type="GO" id="GO:0004857">
    <property type="term" value="F:enzyme inhibitor activity"/>
    <property type="evidence" value="ECO:0007669"/>
    <property type="project" value="InterPro"/>
</dbReference>
<sequence length="271" mass="29164">MSTSLATFLFLLPLLAITNFISCEQNDLDVVQMVRAGVQTALDWARANSGPHVLDQGFDYGGHLSLSDCVKLYEDTKPLLTQLESGDGLSREDAVTWLSGALASHRSCLDGLGEKGLGFEAHVAQNLSLMLGEALALYGSKTSLGHKSNERQMRPKSNQNGGLLASWNPATSEADLVVAKDGSGNYKTINEAVAALARMGQRRPERVVIYVKSGAYGERVEIQRNMKNVMFVGDGMDKTIVTGTRNVVDGASTLSSATFGKSINITFVLLY</sequence>
<dbReference type="Gene3D" id="1.20.140.40">
    <property type="entry name" value="Invertase/pectin methylesterase inhibitor family protein"/>
    <property type="match status" value="1"/>
</dbReference>
<comment type="catalytic activity">
    <reaction evidence="7">
        <text>[(1-&gt;4)-alpha-D-galacturonosyl methyl ester](n) + n H2O = [(1-&gt;4)-alpha-D-galacturonosyl](n) + n methanol + n H(+)</text>
        <dbReference type="Rhea" id="RHEA:22380"/>
        <dbReference type="Rhea" id="RHEA-COMP:14570"/>
        <dbReference type="Rhea" id="RHEA-COMP:14573"/>
        <dbReference type="ChEBI" id="CHEBI:15377"/>
        <dbReference type="ChEBI" id="CHEBI:15378"/>
        <dbReference type="ChEBI" id="CHEBI:17790"/>
        <dbReference type="ChEBI" id="CHEBI:140522"/>
        <dbReference type="ChEBI" id="CHEBI:140523"/>
        <dbReference type="EC" id="3.1.1.11"/>
    </reaction>
</comment>
<evidence type="ECO:0000256" key="4">
    <source>
        <dbReference type="ARBA" id="ARBA00022801"/>
    </source>
</evidence>
<dbReference type="AlphaFoldDB" id="A0A7J0F1R4"/>